<evidence type="ECO:0000256" key="1">
    <source>
        <dbReference type="SAM" id="MobiDB-lite"/>
    </source>
</evidence>
<accession>B4JJD3</accession>
<keyword evidence="3" id="KW-1185">Reference proteome</keyword>
<dbReference type="FunCoup" id="B4JJD3">
    <property type="interactions" value="6"/>
</dbReference>
<gene>
    <name evidence="2" type="primary">Dgri\GH12468</name>
    <name evidence="2" type="ORF">Dgri_GH12468</name>
</gene>
<dbReference type="PhylomeDB" id="B4JJD3"/>
<dbReference type="KEGG" id="dgr:6564469"/>
<evidence type="ECO:0000313" key="2">
    <source>
        <dbReference type="EMBL" id="EDV99685.1"/>
    </source>
</evidence>
<sequence length="653" mass="70700">MCDTPNLIDLTGWDEPVNGKANIDNTHSDPVLIESKQFKGPYDPFDSMEKEACIKGLHITNTVHNCGTRANNDSQCADQDLSHETPTVALELEQKNDNGFKTSTVGSNESRQRSLQQLAKLNATRLSSVNTPSHNPSTRVFSFFENSILAENLQMIAAESPIKLIEDETSPIPLANTAVTALSDGTCSNMEFETRLKMLRIAILESPSKTESHATPNTEQELIRTTTATPTPINVPSPTPAPTDAMADVGKLLQDMKSLICEHVDISKREQCNVLFESLSAAIYGSALPSAAGFGSQKTKESPSIYKRQGTFDLDLERQKKNDDLEDCVQGSSRNVQDIPDVMTCSSATYIAESHDKPASPISDTGCPKASPVVKQKKTDSYVKEVVDENLTSQINEILERHNLTRVQHYASDHNETESGGGGATVILVVNSAAANQLPSGIVYPKSAKVVPTANQDNLLRRRSSSLSIHDKTTQDRPKIQSKQSSVDNTTNTNIQTAPLKELSNVGDKLNVMTSVRQRRYSFSVGSIAGKMNATAAAAAPAQSRALLSGRNKSCAMSGSNVKCVAPTKANIPVKRVVPMIKTSLCPEELNSLNTTTPRCNNGQETPIAARANATGGKIFYTSTPMPQVRTMTRRSLRPVSNYSSAYSKNAAQ</sequence>
<feature type="compositionally biased region" description="Basic and acidic residues" evidence="1">
    <location>
        <begin position="469"/>
        <end position="479"/>
    </location>
</feature>
<feature type="compositionally biased region" description="Polar residues" evidence="1">
    <location>
        <begin position="481"/>
        <end position="494"/>
    </location>
</feature>
<dbReference type="eggNOG" id="ENOG502T6PG">
    <property type="taxonomic scope" value="Eukaryota"/>
</dbReference>
<dbReference type="InParanoid" id="B4JJD3"/>
<proteinExistence type="predicted"/>
<organism evidence="3">
    <name type="scientific">Drosophila grimshawi</name>
    <name type="common">Hawaiian fruit fly</name>
    <name type="synonym">Idiomyia grimshawi</name>
    <dbReference type="NCBI Taxonomy" id="7222"/>
    <lineage>
        <taxon>Eukaryota</taxon>
        <taxon>Metazoa</taxon>
        <taxon>Ecdysozoa</taxon>
        <taxon>Arthropoda</taxon>
        <taxon>Hexapoda</taxon>
        <taxon>Insecta</taxon>
        <taxon>Pterygota</taxon>
        <taxon>Neoptera</taxon>
        <taxon>Endopterygota</taxon>
        <taxon>Diptera</taxon>
        <taxon>Brachycera</taxon>
        <taxon>Muscomorpha</taxon>
        <taxon>Ephydroidea</taxon>
        <taxon>Drosophilidae</taxon>
        <taxon>Drosophila</taxon>
        <taxon>Hawaiian Drosophila</taxon>
    </lineage>
</organism>
<feature type="region of interest" description="Disordered" evidence="1">
    <location>
        <begin position="454"/>
        <end position="494"/>
    </location>
</feature>
<dbReference type="EMBL" id="CH916370">
    <property type="protein sequence ID" value="EDV99685.1"/>
    <property type="molecule type" value="Genomic_DNA"/>
</dbReference>
<dbReference type="Proteomes" id="UP000001070">
    <property type="component" value="Unassembled WGS sequence"/>
</dbReference>
<evidence type="ECO:0000313" key="3">
    <source>
        <dbReference type="Proteomes" id="UP000001070"/>
    </source>
</evidence>
<reference evidence="2 3" key="1">
    <citation type="journal article" date="2007" name="Nature">
        <title>Evolution of genes and genomes on the Drosophila phylogeny.</title>
        <authorList>
            <consortium name="Drosophila 12 Genomes Consortium"/>
            <person name="Clark A.G."/>
            <person name="Eisen M.B."/>
            <person name="Smith D.R."/>
            <person name="Bergman C.M."/>
            <person name="Oliver B."/>
            <person name="Markow T.A."/>
            <person name="Kaufman T.C."/>
            <person name="Kellis M."/>
            <person name="Gelbart W."/>
            <person name="Iyer V.N."/>
            <person name="Pollard D.A."/>
            <person name="Sackton T.B."/>
            <person name="Larracuente A.M."/>
            <person name="Singh N.D."/>
            <person name="Abad J.P."/>
            <person name="Abt D.N."/>
            <person name="Adryan B."/>
            <person name="Aguade M."/>
            <person name="Akashi H."/>
            <person name="Anderson W.W."/>
            <person name="Aquadro C.F."/>
            <person name="Ardell D.H."/>
            <person name="Arguello R."/>
            <person name="Artieri C.G."/>
            <person name="Barbash D.A."/>
            <person name="Barker D."/>
            <person name="Barsanti P."/>
            <person name="Batterham P."/>
            <person name="Batzoglou S."/>
            <person name="Begun D."/>
            <person name="Bhutkar A."/>
            <person name="Blanco E."/>
            <person name="Bosak S.A."/>
            <person name="Bradley R.K."/>
            <person name="Brand A.D."/>
            <person name="Brent M.R."/>
            <person name="Brooks A.N."/>
            <person name="Brown R.H."/>
            <person name="Butlin R.K."/>
            <person name="Caggese C."/>
            <person name="Calvi B.R."/>
            <person name="Bernardo de Carvalho A."/>
            <person name="Caspi A."/>
            <person name="Castrezana S."/>
            <person name="Celniker S.E."/>
            <person name="Chang J.L."/>
            <person name="Chapple C."/>
            <person name="Chatterji S."/>
            <person name="Chinwalla A."/>
            <person name="Civetta A."/>
            <person name="Clifton S.W."/>
            <person name="Comeron J.M."/>
            <person name="Costello J.C."/>
            <person name="Coyne J.A."/>
            <person name="Daub J."/>
            <person name="David R.G."/>
            <person name="Delcher A.L."/>
            <person name="Delehaunty K."/>
            <person name="Do C.B."/>
            <person name="Ebling H."/>
            <person name="Edwards K."/>
            <person name="Eickbush T."/>
            <person name="Evans J.D."/>
            <person name="Filipski A."/>
            <person name="Findeiss S."/>
            <person name="Freyhult E."/>
            <person name="Fulton L."/>
            <person name="Fulton R."/>
            <person name="Garcia A.C."/>
            <person name="Gardiner A."/>
            <person name="Garfield D.A."/>
            <person name="Garvin B.E."/>
            <person name="Gibson G."/>
            <person name="Gilbert D."/>
            <person name="Gnerre S."/>
            <person name="Godfrey J."/>
            <person name="Good R."/>
            <person name="Gotea V."/>
            <person name="Gravely B."/>
            <person name="Greenberg A.J."/>
            <person name="Griffiths-Jones S."/>
            <person name="Gross S."/>
            <person name="Guigo R."/>
            <person name="Gustafson E.A."/>
            <person name="Haerty W."/>
            <person name="Hahn M.W."/>
            <person name="Halligan D.L."/>
            <person name="Halpern A.L."/>
            <person name="Halter G.M."/>
            <person name="Han M.V."/>
            <person name="Heger A."/>
            <person name="Hillier L."/>
            <person name="Hinrichs A.S."/>
            <person name="Holmes I."/>
            <person name="Hoskins R.A."/>
            <person name="Hubisz M.J."/>
            <person name="Hultmark D."/>
            <person name="Huntley M.A."/>
            <person name="Jaffe D.B."/>
            <person name="Jagadeeshan S."/>
            <person name="Jeck W.R."/>
            <person name="Johnson J."/>
            <person name="Jones C.D."/>
            <person name="Jordan W.C."/>
            <person name="Karpen G.H."/>
            <person name="Kataoka E."/>
            <person name="Keightley P.D."/>
            <person name="Kheradpour P."/>
            <person name="Kirkness E.F."/>
            <person name="Koerich L.B."/>
            <person name="Kristiansen K."/>
            <person name="Kudrna D."/>
            <person name="Kulathinal R.J."/>
            <person name="Kumar S."/>
            <person name="Kwok R."/>
            <person name="Lander E."/>
            <person name="Langley C.H."/>
            <person name="Lapoint R."/>
            <person name="Lazzaro B.P."/>
            <person name="Lee S.J."/>
            <person name="Levesque L."/>
            <person name="Li R."/>
            <person name="Lin C.F."/>
            <person name="Lin M.F."/>
            <person name="Lindblad-Toh K."/>
            <person name="Llopart A."/>
            <person name="Long M."/>
            <person name="Low L."/>
            <person name="Lozovsky E."/>
            <person name="Lu J."/>
            <person name="Luo M."/>
            <person name="Machado C.A."/>
            <person name="Makalowski W."/>
            <person name="Marzo M."/>
            <person name="Matsuda M."/>
            <person name="Matzkin L."/>
            <person name="McAllister B."/>
            <person name="McBride C.S."/>
            <person name="McKernan B."/>
            <person name="McKernan K."/>
            <person name="Mendez-Lago M."/>
            <person name="Minx P."/>
            <person name="Mollenhauer M.U."/>
            <person name="Montooth K."/>
            <person name="Mount S.M."/>
            <person name="Mu X."/>
            <person name="Myers E."/>
            <person name="Negre B."/>
            <person name="Newfeld S."/>
            <person name="Nielsen R."/>
            <person name="Noor M.A."/>
            <person name="O'Grady P."/>
            <person name="Pachter L."/>
            <person name="Papaceit M."/>
            <person name="Parisi M.J."/>
            <person name="Parisi M."/>
            <person name="Parts L."/>
            <person name="Pedersen J.S."/>
            <person name="Pesole G."/>
            <person name="Phillippy A.M."/>
            <person name="Ponting C.P."/>
            <person name="Pop M."/>
            <person name="Porcelli D."/>
            <person name="Powell J.R."/>
            <person name="Prohaska S."/>
            <person name="Pruitt K."/>
            <person name="Puig M."/>
            <person name="Quesneville H."/>
            <person name="Ram K.R."/>
            <person name="Rand D."/>
            <person name="Rasmussen M.D."/>
            <person name="Reed L.K."/>
            <person name="Reenan R."/>
            <person name="Reily A."/>
            <person name="Remington K.A."/>
            <person name="Rieger T.T."/>
            <person name="Ritchie M.G."/>
            <person name="Robin C."/>
            <person name="Rogers Y.H."/>
            <person name="Rohde C."/>
            <person name="Rozas J."/>
            <person name="Rubenfield M.J."/>
            <person name="Ruiz A."/>
            <person name="Russo S."/>
            <person name="Salzberg S.L."/>
            <person name="Sanchez-Gracia A."/>
            <person name="Saranga D.J."/>
            <person name="Sato H."/>
            <person name="Schaeffer S.W."/>
            <person name="Schatz M.C."/>
            <person name="Schlenke T."/>
            <person name="Schwartz R."/>
            <person name="Segarra C."/>
            <person name="Singh R.S."/>
            <person name="Sirot L."/>
            <person name="Sirota M."/>
            <person name="Sisneros N.B."/>
            <person name="Smith C.D."/>
            <person name="Smith T.F."/>
            <person name="Spieth J."/>
            <person name="Stage D.E."/>
            <person name="Stark A."/>
            <person name="Stephan W."/>
            <person name="Strausberg R.L."/>
            <person name="Strempel S."/>
            <person name="Sturgill D."/>
            <person name="Sutton G."/>
            <person name="Sutton G.G."/>
            <person name="Tao W."/>
            <person name="Teichmann S."/>
            <person name="Tobari Y.N."/>
            <person name="Tomimura Y."/>
            <person name="Tsolas J.M."/>
            <person name="Valente V.L."/>
            <person name="Venter E."/>
            <person name="Venter J.C."/>
            <person name="Vicario S."/>
            <person name="Vieira F.G."/>
            <person name="Vilella A.J."/>
            <person name="Villasante A."/>
            <person name="Walenz B."/>
            <person name="Wang J."/>
            <person name="Wasserman M."/>
            <person name="Watts T."/>
            <person name="Wilson D."/>
            <person name="Wilson R.K."/>
            <person name="Wing R.A."/>
            <person name="Wolfner M.F."/>
            <person name="Wong A."/>
            <person name="Wong G.K."/>
            <person name="Wu C.I."/>
            <person name="Wu G."/>
            <person name="Yamamoto D."/>
            <person name="Yang H.P."/>
            <person name="Yang S.P."/>
            <person name="Yorke J.A."/>
            <person name="Yoshida K."/>
            <person name="Zdobnov E."/>
            <person name="Zhang P."/>
            <person name="Zhang Y."/>
            <person name="Zimin A.V."/>
            <person name="Baldwin J."/>
            <person name="Abdouelleil A."/>
            <person name="Abdulkadir J."/>
            <person name="Abebe A."/>
            <person name="Abera B."/>
            <person name="Abreu J."/>
            <person name="Acer S.C."/>
            <person name="Aftuck L."/>
            <person name="Alexander A."/>
            <person name="An P."/>
            <person name="Anderson E."/>
            <person name="Anderson S."/>
            <person name="Arachi H."/>
            <person name="Azer M."/>
            <person name="Bachantsang P."/>
            <person name="Barry A."/>
            <person name="Bayul T."/>
            <person name="Berlin A."/>
            <person name="Bessette D."/>
            <person name="Bloom T."/>
            <person name="Blye J."/>
            <person name="Boguslavskiy L."/>
            <person name="Bonnet C."/>
            <person name="Boukhgalter B."/>
            <person name="Bourzgui I."/>
            <person name="Brown A."/>
            <person name="Cahill P."/>
            <person name="Channer S."/>
            <person name="Cheshatsang Y."/>
            <person name="Chuda L."/>
            <person name="Citroen M."/>
            <person name="Collymore A."/>
            <person name="Cooke P."/>
            <person name="Costello M."/>
            <person name="D'Aco K."/>
            <person name="Daza R."/>
            <person name="De Haan G."/>
            <person name="DeGray S."/>
            <person name="DeMaso C."/>
            <person name="Dhargay N."/>
            <person name="Dooley K."/>
            <person name="Dooley E."/>
            <person name="Doricent M."/>
            <person name="Dorje P."/>
            <person name="Dorjee K."/>
            <person name="Dupes A."/>
            <person name="Elong R."/>
            <person name="Falk J."/>
            <person name="Farina A."/>
            <person name="Faro S."/>
            <person name="Ferguson D."/>
            <person name="Fisher S."/>
            <person name="Foley C.D."/>
            <person name="Franke A."/>
            <person name="Friedrich D."/>
            <person name="Gadbois L."/>
            <person name="Gearin G."/>
            <person name="Gearin C.R."/>
            <person name="Giannoukos G."/>
            <person name="Goode T."/>
            <person name="Graham J."/>
            <person name="Grandbois E."/>
            <person name="Grewal S."/>
            <person name="Gyaltsen K."/>
            <person name="Hafez N."/>
            <person name="Hagos B."/>
            <person name="Hall J."/>
            <person name="Henson C."/>
            <person name="Hollinger A."/>
            <person name="Honan T."/>
            <person name="Huard M.D."/>
            <person name="Hughes L."/>
            <person name="Hurhula B."/>
            <person name="Husby M.E."/>
            <person name="Kamat A."/>
            <person name="Kanga B."/>
            <person name="Kashin S."/>
            <person name="Khazanovich D."/>
            <person name="Kisner P."/>
            <person name="Lance K."/>
            <person name="Lara M."/>
            <person name="Lee W."/>
            <person name="Lennon N."/>
            <person name="Letendre F."/>
            <person name="LeVine R."/>
            <person name="Lipovsky A."/>
            <person name="Liu X."/>
            <person name="Liu J."/>
            <person name="Liu S."/>
            <person name="Lokyitsang T."/>
            <person name="Lokyitsang Y."/>
            <person name="Lubonja R."/>
            <person name="Lui A."/>
            <person name="MacDonald P."/>
            <person name="Magnisalis V."/>
            <person name="Maru K."/>
            <person name="Matthews C."/>
            <person name="McCusker W."/>
            <person name="McDonough S."/>
            <person name="Mehta T."/>
            <person name="Meldrim J."/>
            <person name="Meneus L."/>
            <person name="Mihai O."/>
            <person name="Mihalev A."/>
            <person name="Mihova T."/>
            <person name="Mittelman R."/>
            <person name="Mlenga V."/>
            <person name="Montmayeur A."/>
            <person name="Mulrain L."/>
            <person name="Navidi A."/>
            <person name="Naylor J."/>
            <person name="Negash T."/>
            <person name="Nguyen T."/>
            <person name="Nguyen N."/>
            <person name="Nicol R."/>
            <person name="Norbu C."/>
            <person name="Norbu N."/>
            <person name="Novod N."/>
            <person name="O'Neill B."/>
            <person name="Osman S."/>
            <person name="Markiewicz E."/>
            <person name="Oyono O.L."/>
            <person name="Patti C."/>
            <person name="Phunkhang P."/>
            <person name="Pierre F."/>
            <person name="Priest M."/>
            <person name="Raghuraman S."/>
            <person name="Rege F."/>
            <person name="Reyes R."/>
            <person name="Rise C."/>
            <person name="Rogov P."/>
            <person name="Ross K."/>
            <person name="Ryan E."/>
            <person name="Settipalli S."/>
            <person name="Shea T."/>
            <person name="Sherpa N."/>
            <person name="Shi L."/>
            <person name="Shih D."/>
            <person name="Sparrow T."/>
            <person name="Spaulding J."/>
            <person name="Stalker J."/>
            <person name="Stange-Thomann N."/>
            <person name="Stavropoulos S."/>
            <person name="Stone C."/>
            <person name="Strader C."/>
            <person name="Tesfaye S."/>
            <person name="Thomson T."/>
            <person name="Thoulutsang Y."/>
            <person name="Thoulutsang D."/>
            <person name="Topham K."/>
            <person name="Topping I."/>
            <person name="Tsamla T."/>
            <person name="Vassiliev H."/>
            <person name="Vo A."/>
            <person name="Wangchuk T."/>
            <person name="Wangdi T."/>
            <person name="Weiand M."/>
            <person name="Wilkinson J."/>
            <person name="Wilson A."/>
            <person name="Yadav S."/>
            <person name="Young G."/>
            <person name="Yu Q."/>
            <person name="Zembek L."/>
            <person name="Zhong D."/>
            <person name="Zimmer A."/>
            <person name="Zwirko Z."/>
            <person name="Jaffe D.B."/>
            <person name="Alvarez P."/>
            <person name="Brockman W."/>
            <person name="Butler J."/>
            <person name="Chin C."/>
            <person name="Gnerre S."/>
            <person name="Grabherr M."/>
            <person name="Kleber M."/>
            <person name="Mauceli E."/>
            <person name="MacCallum I."/>
        </authorList>
    </citation>
    <scope>NUCLEOTIDE SEQUENCE [LARGE SCALE GENOMIC DNA]</scope>
    <source>
        <strain evidence="3">Tucson 15287-2541.00</strain>
    </source>
</reference>
<protein>
    <submittedName>
        <fullName evidence="2">GH12468</fullName>
    </submittedName>
</protein>
<dbReference type="OMA" id="WDEPQKE"/>
<name>B4JJD3_DROGR</name>
<dbReference type="OrthoDB" id="7970201at2759"/>
<dbReference type="HOGENOM" id="CLU_029392_0_0_1"/>
<dbReference type="AlphaFoldDB" id="B4JJD3"/>